<organism evidence="1 2">
    <name type="scientific">Frankliniella fusca</name>
    <dbReference type="NCBI Taxonomy" id="407009"/>
    <lineage>
        <taxon>Eukaryota</taxon>
        <taxon>Metazoa</taxon>
        <taxon>Ecdysozoa</taxon>
        <taxon>Arthropoda</taxon>
        <taxon>Hexapoda</taxon>
        <taxon>Insecta</taxon>
        <taxon>Pterygota</taxon>
        <taxon>Neoptera</taxon>
        <taxon>Paraneoptera</taxon>
        <taxon>Thysanoptera</taxon>
        <taxon>Terebrantia</taxon>
        <taxon>Thripoidea</taxon>
        <taxon>Thripidae</taxon>
        <taxon>Frankliniella</taxon>
    </lineage>
</organism>
<reference evidence="1" key="2">
    <citation type="journal article" date="2023" name="BMC Genomics">
        <title>Pest status, molecular evolution, and epigenetic factors derived from the genome assembly of Frankliniella fusca, a thysanopteran phytovirus vector.</title>
        <authorList>
            <person name="Catto M.A."/>
            <person name="Labadie P.E."/>
            <person name="Jacobson A.L."/>
            <person name="Kennedy G.G."/>
            <person name="Srinivasan R."/>
            <person name="Hunt B.G."/>
        </authorList>
    </citation>
    <scope>NUCLEOTIDE SEQUENCE</scope>
    <source>
        <strain evidence="1">PL_HMW_Pooled</strain>
    </source>
</reference>
<dbReference type="Proteomes" id="UP001219518">
    <property type="component" value="Unassembled WGS sequence"/>
</dbReference>
<name>A0AAE1LBN7_9NEOP</name>
<sequence>MVQGARAVPPCRFAPRRIGMERVKSKTLLPLELALNSHQGDQLAGSRMRFVGAVIHHGSSLREGQYQATGHYHILEPEEVPPFRRL</sequence>
<evidence type="ECO:0000313" key="1">
    <source>
        <dbReference type="EMBL" id="KAK3912217.1"/>
    </source>
</evidence>
<dbReference type="AlphaFoldDB" id="A0AAE1LBN7"/>
<dbReference type="EMBL" id="JAHWGI010000292">
    <property type="protein sequence ID" value="KAK3912217.1"/>
    <property type="molecule type" value="Genomic_DNA"/>
</dbReference>
<proteinExistence type="predicted"/>
<gene>
    <name evidence="1" type="ORF">KUF71_021787</name>
</gene>
<accession>A0AAE1LBN7</accession>
<keyword evidence="2" id="KW-1185">Reference proteome</keyword>
<reference evidence="1" key="1">
    <citation type="submission" date="2021-07" db="EMBL/GenBank/DDBJ databases">
        <authorList>
            <person name="Catto M.A."/>
            <person name="Jacobson A."/>
            <person name="Kennedy G."/>
            <person name="Labadie P."/>
            <person name="Hunt B.G."/>
            <person name="Srinivasan R."/>
        </authorList>
    </citation>
    <scope>NUCLEOTIDE SEQUENCE</scope>
    <source>
        <strain evidence="1">PL_HMW_Pooled</strain>
        <tissue evidence="1">Head</tissue>
    </source>
</reference>
<comment type="caution">
    <text evidence="1">The sequence shown here is derived from an EMBL/GenBank/DDBJ whole genome shotgun (WGS) entry which is preliminary data.</text>
</comment>
<evidence type="ECO:0000313" key="2">
    <source>
        <dbReference type="Proteomes" id="UP001219518"/>
    </source>
</evidence>
<protein>
    <submittedName>
        <fullName evidence="1">NADPH-dependent diflavin oxidoreductase 1</fullName>
    </submittedName>
</protein>